<dbReference type="EMBL" id="FN653101">
    <property type="protein sequence ID" value="CBY11978.1"/>
    <property type="molecule type" value="Genomic_DNA"/>
</dbReference>
<dbReference type="SUPFAM" id="SSF53474">
    <property type="entry name" value="alpha/beta-Hydrolases"/>
    <property type="match status" value="1"/>
</dbReference>
<evidence type="ECO:0000313" key="2">
    <source>
        <dbReference type="EMBL" id="CBY11978.1"/>
    </source>
</evidence>
<evidence type="ECO:0000256" key="1">
    <source>
        <dbReference type="SAM" id="Phobius"/>
    </source>
</evidence>
<feature type="transmembrane region" description="Helical" evidence="1">
    <location>
        <begin position="18"/>
        <end position="38"/>
    </location>
</feature>
<dbReference type="Pfam" id="PF10142">
    <property type="entry name" value="PhoPQ_related"/>
    <property type="match status" value="1"/>
</dbReference>
<proteinExistence type="predicted"/>
<dbReference type="Proteomes" id="UP000001307">
    <property type="component" value="Unassembled WGS sequence"/>
</dbReference>
<dbReference type="InterPro" id="IPR029058">
    <property type="entry name" value="AB_hydrolase_fold"/>
</dbReference>
<gene>
    <name evidence="2" type="ORF">GSOID_T00017390001</name>
</gene>
<dbReference type="InParanoid" id="E4XQ92"/>
<keyword evidence="1" id="KW-0812">Transmembrane</keyword>
<protein>
    <submittedName>
        <fullName evidence="2">Uncharacterized protein</fullName>
    </submittedName>
</protein>
<dbReference type="AlphaFoldDB" id="E4XQ92"/>
<reference evidence="2" key="1">
    <citation type="journal article" date="2010" name="Science">
        <title>Plasticity of animal genome architecture unmasked by rapid evolution of a pelagic tunicate.</title>
        <authorList>
            <person name="Denoeud F."/>
            <person name="Henriet S."/>
            <person name="Mungpakdee S."/>
            <person name="Aury J.M."/>
            <person name="Da Silva C."/>
            <person name="Brinkmann H."/>
            <person name="Mikhaleva J."/>
            <person name="Olsen L.C."/>
            <person name="Jubin C."/>
            <person name="Canestro C."/>
            <person name="Bouquet J.M."/>
            <person name="Danks G."/>
            <person name="Poulain J."/>
            <person name="Campsteijn C."/>
            <person name="Adamski M."/>
            <person name="Cross I."/>
            <person name="Yadetie F."/>
            <person name="Muffato M."/>
            <person name="Louis A."/>
            <person name="Butcher S."/>
            <person name="Tsagkogeorga G."/>
            <person name="Konrad A."/>
            <person name="Singh S."/>
            <person name="Jensen M.F."/>
            <person name="Cong E.H."/>
            <person name="Eikeseth-Otteraa H."/>
            <person name="Noel B."/>
            <person name="Anthouard V."/>
            <person name="Porcel B.M."/>
            <person name="Kachouri-Lafond R."/>
            <person name="Nishino A."/>
            <person name="Ugolini M."/>
            <person name="Chourrout P."/>
            <person name="Nishida H."/>
            <person name="Aasland R."/>
            <person name="Huzurbazar S."/>
            <person name="Westhof E."/>
            <person name="Delsuc F."/>
            <person name="Lehrach H."/>
            <person name="Reinhardt R."/>
            <person name="Weissenbach J."/>
            <person name="Roy S.W."/>
            <person name="Artiguenave F."/>
            <person name="Postlethwait J.H."/>
            <person name="Manak J.R."/>
            <person name="Thompson E.M."/>
            <person name="Jaillon O."/>
            <person name="Du Pasquier L."/>
            <person name="Boudinot P."/>
            <person name="Liberles D.A."/>
            <person name="Volff J.N."/>
            <person name="Philippe H."/>
            <person name="Lenhard B."/>
            <person name="Roest Crollius H."/>
            <person name="Wincker P."/>
            <person name="Chourrout D."/>
        </authorList>
    </citation>
    <scope>NUCLEOTIDE SEQUENCE [LARGE SCALE GENOMIC DNA]</scope>
</reference>
<dbReference type="PANTHER" id="PTHR31497:SF0">
    <property type="entry name" value="AUTOCRINE PROLIFERATION REPRESSOR PROTEIN A"/>
    <property type="match status" value="1"/>
</dbReference>
<accession>E4XQ92</accession>
<evidence type="ECO:0000313" key="3">
    <source>
        <dbReference type="Proteomes" id="UP000001307"/>
    </source>
</evidence>
<dbReference type="PANTHER" id="PTHR31497">
    <property type="entry name" value="AUTOCRINE PROLIFERATION REPRESSOR PROTEIN A"/>
    <property type="match status" value="1"/>
</dbReference>
<name>E4XQ92_OIKDI</name>
<dbReference type="Gene3D" id="3.40.50.1820">
    <property type="entry name" value="alpha/beta hydrolase"/>
    <property type="match status" value="1"/>
</dbReference>
<keyword evidence="1" id="KW-0472">Membrane</keyword>
<keyword evidence="1" id="KW-1133">Transmembrane helix</keyword>
<sequence length="600" mass="68611">MEENSERAIPFRSKWTRLVAAGTAVVAISTLISVSIVVPKKDGPDLPESVIQETVETRISTEKVLRGLDSPYRYDCQSHDCSELDNYVWADNDGYSWEILEKNSSALGGTTYIVNMTSQYWLTEAEVNRNLWWHELILAIPDEYDSDLHGSGFLYVHWASNKKNGAITSEAYEMADKMMHRARTTKTIVACVRQVPNQPLFFEDDPRAEEFPKGRTEDDVIAFGWRKFVEEPEHDAKWLVHIPMTKAARVAMDAVDEIYEHVKSDFSHGSVGKIDKFCVGGGSKRGWTTWLIASVDKRVKCATPAVLDCLSLKQQFINWYKNLGAWSFALEPYWSENLTDYIYHPAFDQLQIEIDPISYADRLTMPILVISATGDEFFAPDDSYEYFDKLVGDNKYLRLLPNTEHTTRQGLLQVMSSPDTTQAIRALYLQTMKNYRQPKVSWERFVRENGNSVVKLSTDVTPTSIVGFYAESSNSTRRDFRMISLDPDYVDWDNVQGDADSQSRRKFIREHLPKEGSNPIYPFMFQGAKWKTSMVRHVGNNEYILEIPQAAEGYRAAMIQVSFPGPDNRSDFTVTSEVMITPDSRPFKMCVDPNCRSFLI</sequence>
<dbReference type="OrthoDB" id="2020799at2759"/>
<organism evidence="2">
    <name type="scientific">Oikopleura dioica</name>
    <name type="common">Tunicate</name>
    <dbReference type="NCBI Taxonomy" id="34765"/>
    <lineage>
        <taxon>Eukaryota</taxon>
        <taxon>Metazoa</taxon>
        <taxon>Chordata</taxon>
        <taxon>Tunicata</taxon>
        <taxon>Appendicularia</taxon>
        <taxon>Copelata</taxon>
        <taxon>Oikopleuridae</taxon>
        <taxon>Oikopleura</taxon>
    </lineage>
</organism>
<dbReference type="InterPro" id="IPR009199">
    <property type="entry name" value="PhoPQ-act_pathogen-rel_PqaA"/>
</dbReference>
<keyword evidence="3" id="KW-1185">Reference proteome</keyword>